<sequence length="1063" mass="119094">MSNVSFRLVPFAASLSSLKRPSKEGPHRAHTVENLSTQLLPTMIIEDLPPVDDMDAMDEDYELSSSRSCLMDYQDPEDGDSEDVTITCTEMVSLIKASLFSIRRKPAERENEERLFDIFGRDGTVVAKFHLPPTVTVNSGKRYLNAKVSFRGIDLSISFKKIDQTFILDRANLFILRPGVQDEKTRRRRFLVLLKNRRKYLKANKVSLTQQASEETIVSQCKCANQIKEITEKNEELKIELANKTSVIKSLSNELDTLKQKFSKQAQELRTCYDQVVELKGNLRVYCRCRPLSSQEVARGEQPVVDYDIYNINELYVNASEGQKKVFKFDRIFSPEHDQAAVFKEVAPLVVSVLDGFNVCIFAYGQTGTGKTFTMQGSESNRGVNYRTLEKLFNLAAEREGHFEYNMFVSVLEVYNEEIRDLLAPSGLQNGKKLEVKQISEGVHHVPGVVEAPVTCVEQAWKVLEAGGRGRAVGSTNANKHSSRSHGLVCIVVKGENVITGETVNSKLWLIDLAGSERVGKTDAQGDRLKEAQNINKSLSALGDVIHALAKRSSHVPYRNSKLTHLLQDSLGGQSKTLMLVQISPSGQDVGETLCSLNFASRARGIEFGCARKQADPAELGKYKKMVEKANQDAKQKDELIKELQEALKVKDQSSKLVSNKVKEIENEKKARTIAEDKLREQRSINDKQKQLIDKLTADLKANNVQESKRLPSVSNLPQPKRPPLHDRGADNRLNNYQRPRKRTADAYLQKENIFTDSCTEVVPTKIPSKIVVPPRNDPGNDVFSENGVIDETFADEVEKSEPQTRNIASPRRQTEKSHKDLPDFSLPPVGSRRRGRNSLCILPDQKHPFPLPPSPMLNLPTHRRRPSLAGPMMPRPEELDSFDSSRTAAARPPRLPPPSMPACGKREWNSVEEESQGSRHKARRISIAGNSVHGNGRPPAPQSSSREIPPRRVFGEETNPHTTQKMRRSSFIPSWERPQSQQVWAPIMTPGGGHAAKKRNNMRRSSTFWDEKPMQSMSSSAPSWPSLPPIPSTPGIPFEFGGAQRVPQLDRKRASAGGSWNK</sequence>
<dbReference type="GO" id="GO:0008017">
    <property type="term" value="F:microtubule binding"/>
    <property type="evidence" value="ECO:0007669"/>
    <property type="project" value="InterPro"/>
</dbReference>
<keyword evidence="2 5" id="KW-0547">Nucleotide-binding</keyword>
<feature type="compositionally biased region" description="Basic and acidic residues" evidence="7">
    <location>
        <begin position="813"/>
        <end position="823"/>
    </location>
</feature>
<dbReference type="CDD" id="cd01366">
    <property type="entry name" value="KISc_C_terminal"/>
    <property type="match status" value="1"/>
</dbReference>
<dbReference type="GO" id="GO:0005524">
    <property type="term" value="F:ATP binding"/>
    <property type="evidence" value="ECO:0007669"/>
    <property type="project" value="UniProtKB-UniRule"/>
</dbReference>
<proteinExistence type="evidence at transcript level"/>
<comment type="similarity">
    <text evidence="5">Belongs to the TRAFAC class myosin-kinesin ATPase superfamily. Kinesin family.</text>
</comment>
<feature type="region of interest" description="Disordered" evidence="7">
    <location>
        <begin position="703"/>
        <end position="745"/>
    </location>
</feature>
<evidence type="ECO:0000256" key="1">
    <source>
        <dbReference type="ARBA" id="ARBA00022528"/>
    </source>
</evidence>
<dbReference type="PRINTS" id="PR00380">
    <property type="entry name" value="KINESINHEAVY"/>
</dbReference>
<dbReference type="PROSITE" id="PS00411">
    <property type="entry name" value="KINESIN_MOTOR_1"/>
    <property type="match status" value="1"/>
</dbReference>
<feature type="binding site" evidence="5">
    <location>
        <begin position="365"/>
        <end position="372"/>
    </location>
    <ligand>
        <name>ATP</name>
        <dbReference type="ChEBI" id="CHEBI:30616"/>
    </ligand>
</feature>
<keyword evidence="6" id="KW-0175">Coiled coil</keyword>
<feature type="compositionally biased region" description="Basic and acidic residues" evidence="7">
    <location>
        <begin position="949"/>
        <end position="960"/>
    </location>
</feature>
<dbReference type="AlphaFoldDB" id="A0A142KWD2"/>
<evidence type="ECO:0000256" key="3">
    <source>
        <dbReference type="ARBA" id="ARBA00022840"/>
    </source>
</evidence>
<organism evidence="9">
    <name type="scientific">Marsilea vestita</name>
    <name type="common">Hairy water-clover</name>
    <dbReference type="NCBI Taxonomy" id="59764"/>
    <lineage>
        <taxon>Eukaryota</taxon>
        <taxon>Viridiplantae</taxon>
        <taxon>Streptophyta</taxon>
        <taxon>Embryophyta</taxon>
        <taxon>Tracheophyta</taxon>
        <taxon>Polypodiopsida</taxon>
        <taxon>Polypodiidae</taxon>
        <taxon>Salviniales</taxon>
        <taxon>Marsileaceae</taxon>
        <taxon>Marsilea</taxon>
    </lineage>
</organism>
<feature type="compositionally biased region" description="Pro residues" evidence="7">
    <location>
        <begin position="1026"/>
        <end position="1035"/>
    </location>
</feature>
<evidence type="ECO:0000313" key="9">
    <source>
        <dbReference type="EMBL" id="AMS24252.1"/>
    </source>
</evidence>
<dbReference type="EMBL" id="KT986278">
    <property type="protein sequence ID" value="AMS24252.1"/>
    <property type="molecule type" value="mRNA"/>
</dbReference>
<feature type="region of interest" description="Disordered" evidence="7">
    <location>
        <begin position="793"/>
        <end position="1063"/>
    </location>
</feature>
<keyword evidence="3 5" id="KW-0067">ATP-binding</keyword>
<dbReference type="SMART" id="SM00129">
    <property type="entry name" value="KISc"/>
    <property type="match status" value="1"/>
</dbReference>
<evidence type="ECO:0000256" key="5">
    <source>
        <dbReference type="PROSITE-ProRule" id="PRU00283"/>
    </source>
</evidence>
<dbReference type="InterPro" id="IPR027640">
    <property type="entry name" value="Kinesin-like_fam"/>
</dbReference>
<feature type="coiled-coil region" evidence="6">
    <location>
        <begin position="227"/>
        <end position="268"/>
    </location>
</feature>
<reference evidence="9" key="1">
    <citation type="journal article" date="2016" name="Cytoskeleton">
        <title>Transcriptome analysis reveals a diverse family of kinesins essential for spermatogenesis in the fern Marsilea.</title>
        <authorList>
            <person name="Tomei E.J."/>
            <person name="Wolniak S.M."/>
        </authorList>
    </citation>
    <scope>NUCLEOTIDE SEQUENCE</scope>
</reference>
<evidence type="ECO:0000256" key="6">
    <source>
        <dbReference type="SAM" id="Coils"/>
    </source>
</evidence>
<dbReference type="InterPro" id="IPR001752">
    <property type="entry name" value="Kinesin_motor_dom"/>
</dbReference>
<dbReference type="Gene3D" id="3.40.850.10">
    <property type="entry name" value="Kinesin motor domain"/>
    <property type="match status" value="1"/>
</dbReference>
<accession>A0A142KWD2</accession>
<keyword evidence="4 5" id="KW-0505">Motor protein</keyword>
<name>A0A142KWD2_MARVE</name>
<dbReference type="FunFam" id="3.40.850.10:FF:000113">
    <property type="entry name" value="Kinesin-like protein"/>
    <property type="match status" value="1"/>
</dbReference>
<keyword evidence="1" id="KW-0150">Chloroplast</keyword>
<dbReference type="InterPro" id="IPR027417">
    <property type="entry name" value="P-loop_NTPase"/>
</dbReference>
<keyword evidence="1" id="KW-0934">Plastid</keyword>
<evidence type="ECO:0000256" key="7">
    <source>
        <dbReference type="SAM" id="MobiDB-lite"/>
    </source>
</evidence>
<dbReference type="GO" id="GO:0007018">
    <property type="term" value="P:microtubule-based movement"/>
    <property type="evidence" value="ECO:0007669"/>
    <property type="project" value="InterPro"/>
</dbReference>
<dbReference type="GO" id="GO:0015630">
    <property type="term" value="C:microtubule cytoskeleton"/>
    <property type="evidence" value="ECO:0007669"/>
    <property type="project" value="TreeGrafter"/>
</dbReference>
<feature type="domain" description="Kinesin motor" evidence="8">
    <location>
        <begin position="282"/>
        <end position="606"/>
    </location>
</feature>
<evidence type="ECO:0000256" key="2">
    <source>
        <dbReference type="ARBA" id="ARBA00022741"/>
    </source>
</evidence>
<dbReference type="GO" id="GO:0003777">
    <property type="term" value="F:microtubule motor activity"/>
    <property type="evidence" value="ECO:0007669"/>
    <property type="project" value="InterPro"/>
</dbReference>
<evidence type="ECO:0000259" key="8">
    <source>
        <dbReference type="PROSITE" id="PS50067"/>
    </source>
</evidence>
<dbReference type="PANTHER" id="PTHR47972:SF35">
    <property type="entry name" value="KINESIN-LIKE PROTEIN KIN-14Q"/>
    <property type="match status" value="1"/>
</dbReference>
<dbReference type="SUPFAM" id="SSF52540">
    <property type="entry name" value="P-loop containing nucleoside triphosphate hydrolases"/>
    <property type="match status" value="1"/>
</dbReference>
<dbReference type="InterPro" id="IPR019821">
    <property type="entry name" value="Kinesin_motor_CS"/>
</dbReference>
<protein>
    <submittedName>
        <fullName evidence="9">Kinesin 14-IIIb protein</fullName>
    </submittedName>
</protein>
<dbReference type="Pfam" id="PF00225">
    <property type="entry name" value="Kinesin"/>
    <property type="match status" value="1"/>
</dbReference>
<dbReference type="PANTHER" id="PTHR47972">
    <property type="entry name" value="KINESIN-LIKE PROTEIN KLP-3"/>
    <property type="match status" value="1"/>
</dbReference>
<feature type="compositionally biased region" description="Low complexity" evidence="7">
    <location>
        <begin position="1015"/>
        <end position="1025"/>
    </location>
</feature>
<evidence type="ECO:0000256" key="4">
    <source>
        <dbReference type="ARBA" id="ARBA00023175"/>
    </source>
</evidence>
<dbReference type="PROSITE" id="PS50067">
    <property type="entry name" value="KINESIN_MOTOR_2"/>
    <property type="match status" value="1"/>
</dbReference>
<dbReference type="InterPro" id="IPR036961">
    <property type="entry name" value="Kinesin_motor_dom_sf"/>
</dbReference>